<reference evidence="6 7" key="1">
    <citation type="submission" date="2025-04" db="UniProtKB">
        <authorList>
            <consortium name="RefSeq"/>
        </authorList>
    </citation>
    <scope>IDENTIFICATION</scope>
    <source>
        <tissue evidence="6 7">Gonads</tissue>
    </source>
</reference>
<dbReference type="SMART" id="SM00717">
    <property type="entry name" value="SANT"/>
    <property type="match status" value="1"/>
</dbReference>
<dbReference type="PROSITE" id="PS50090">
    <property type="entry name" value="MYB_LIKE"/>
    <property type="match status" value="1"/>
</dbReference>
<accession>A0A6J2YF35</accession>
<organism evidence="5 6">
    <name type="scientific">Sitophilus oryzae</name>
    <name type="common">Rice weevil</name>
    <name type="synonym">Curculio oryzae</name>
    <dbReference type="NCBI Taxonomy" id="7048"/>
    <lineage>
        <taxon>Eukaryota</taxon>
        <taxon>Metazoa</taxon>
        <taxon>Ecdysozoa</taxon>
        <taxon>Arthropoda</taxon>
        <taxon>Hexapoda</taxon>
        <taxon>Insecta</taxon>
        <taxon>Pterygota</taxon>
        <taxon>Neoptera</taxon>
        <taxon>Endopterygota</taxon>
        <taxon>Coleoptera</taxon>
        <taxon>Polyphaga</taxon>
        <taxon>Cucujiformia</taxon>
        <taxon>Curculionidae</taxon>
        <taxon>Dryophthorinae</taxon>
        <taxon>Sitophilus</taxon>
    </lineage>
</organism>
<dbReference type="KEGG" id="soy:115886864"/>
<name>A0A6J2YF35_SITOR</name>
<comment type="subcellular location">
    <subcellularLocation>
        <location evidence="1">Nucleus</location>
    </subcellularLocation>
</comment>
<evidence type="ECO:0000313" key="6">
    <source>
        <dbReference type="RefSeq" id="XP_030762037.1"/>
    </source>
</evidence>
<evidence type="ECO:0000313" key="5">
    <source>
        <dbReference type="Proteomes" id="UP000504635"/>
    </source>
</evidence>
<evidence type="ECO:0000256" key="1">
    <source>
        <dbReference type="ARBA" id="ARBA00004123"/>
    </source>
</evidence>
<dbReference type="InterPro" id="IPR006578">
    <property type="entry name" value="MADF-dom"/>
</dbReference>
<dbReference type="GeneID" id="115886864"/>
<dbReference type="PANTHER" id="PTHR12243:SF67">
    <property type="entry name" value="COREPRESSOR OF PANGOLIN, ISOFORM A-RELATED"/>
    <property type="match status" value="1"/>
</dbReference>
<dbReference type="GO" id="GO:0005667">
    <property type="term" value="C:transcription regulator complex"/>
    <property type="evidence" value="ECO:0007669"/>
    <property type="project" value="TreeGrafter"/>
</dbReference>
<feature type="compositionally biased region" description="Polar residues" evidence="2">
    <location>
        <begin position="348"/>
        <end position="369"/>
    </location>
</feature>
<evidence type="ECO:0000256" key="2">
    <source>
        <dbReference type="SAM" id="MobiDB-lite"/>
    </source>
</evidence>
<dbReference type="Gene3D" id="1.10.10.60">
    <property type="entry name" value="Homeodomain-like"/>
    <property type="match status" value="1"/>
</dbReference>
<dbReference type="GO" id="GO:0005634">
    <property type="term" value="C:nucleus"/>
    <property type="evidence" value="ECO:0007669"/>
    <property type="project" value="UniProtKB-SubCell"/>
</dbReference>
<dbReference type="PANTHER" id="PTHR12243">
    <property type="entry name" value="MADF DOMAIN TRANSCRIPTION FACTOR"/>
    <property type="match status" value="1"/>
</dbReference>
<feature type="region of interest" description="Disordered" evidence="2">
    <location>
        <begin position="345"/>
        <end position="369"/>
    </location>
</feature>
<dbReference type="AlphaFoldDB" id="A0A6J2YF35"/>
<feature type="domain" description="Myb-like" evidence="3">
    <location>
        <begin position="4"/>
        <end position="75"/>
    </location>
</feature>
<dbReference type="CDD" id="cd00167">
    <property type="entry name" value="SANT"/>
    <property type="match status" value="1"/>
</dbReference>
<dbReference type="InterPro" id="IPR004210">
    <property type="entry name" value="BESS_motif"/>
</dbReference>
<dbReference type="PROSITE" id="PS51029">
    <property type="entry name" value="MADF"/>
    <property type="match status" value="1"/>
</dbReference>
<protein>
    <submittedName>
        <fullName evidence="6 7">Uncharacterized protein LOC115886864</fullName>
    </submittedName>
</protein>
<feature type="region of interest" description="Disordered" evidence="2">
    <location>
        <begin position="309"/>
        <end position="328"/>
    </location>
</feature>
<evidence type="ECO:0000259" key="3">
    <source>
        <dbReference type="PROSITE" id="PS50090"/>
    </source>
</evidence>
<dbReference type="RefSeq" id="XP_030762039.1">
    <property type="nucleotide sequence ID" value="XM_030906179.1"/>
</dbReference>
<sequence length="379" mass="42599">MSVGKKYNKLDFSALEDELLIDKVKENPPLYAKKLKSYKDMKIKDNIWAKIAKEMVKSGYNRTGEECKKRWSNLRDYYVRKKKVSSTGSSASQGNEKFHHMKFLDSTAFVHRITKSSVSAAAVADGEVSDDNEHEGNGSDIESQNEETENQSIIEELLIEVTPMEENKEINETQEITATPTQVNKVGKADLVQIEKIAGTKRVTQTETRGRIDAKKARTQLFQDIHKGRSERMTLLRDIAQRATTSGPQSTEDPIDLFFKSLAATAKTLSPRYLAEAKRKIFLDMAEIEEKNIEEKYPPSNLSPLQTVYVSTPSPSPSLPSHSDDSSSACHLIRQREYNIVYGHPGGPSSTYNTDSNNQEQMMSPDGTVQSYLTDFTPL</sequence>
<dbReference type="InterPro" id="IPR009057">
    <property type="entry name" value="Homeodomain-like_sf"/>
</dbReference>
<feature type="region of interest" description="Disordered" evidence="2">
    <location>
        <begin position="121"/>
        <end position="150"/>
    </location>
</feature>
<keyword evidence="5" id="KW-1185">Reference proteome</keyword>
<feature type="domain" description="MADF" evidence="4">
    <location>
        <begin position="19"/>
        <end position="115"/>
    </location>
</feature>
<dbReference type="Proteomes" id="UP000504635">
    <property type="component" value="Unplaced"/>
</dbReference>
<dbReference type="Pfam" id="PF02944">
    <property type="entry name" value="BESS"/>
    <property type="match status" value="1"/>
</dbReference>
<dbReference type="SMART" id="SM00595">
    <property type="entry name" value="MADF"/>
    <property type="match status" value="1"/>
</dbReference>
<evidence type="ECO:0000313" key="7">
    <source>
        <dbReference type="RefSeq" id="XP_030762039.1"/>
    </source>
</evidence>
<evidence type="ECO:0000259" key="4">
    <source>
        <dbReference type="PROSITE" id="PS51029"/>
    </source>
</evidence>
<dbReference type="InterPro" id="IPR039353">
    <property type="entry name" value="TF_Adf1"/>
</dbReference>
<dbReference type="GO" id="GO:0003677">
    <property type="term" value="F:DNA binding"/>
    <property type="evidence" value="ECO:0007669"/>
    <property type="project" value="InterPro"/>
</dbReference>
<dbReference type="InterPro" id="IPR001005">
    <property type="entry name" value="SANT/Myb"/>
</dbReference>
<gene>
    <name evidence="6 7" type="primary">LOC115886864</name>
</gene>
<dbReference type="RefSeq" id="XP_030762037.1">
    <property type="nucleotide sequence ID" value="XM_030906177.1"/>
</dbReference>
<dbReference type="GO" id="GO:0006357">
    <property type="term" value="P:regulation of transcription by RNA polymerase II"/>
    <property type="evidence" value="ECO:0007669"/>
    <property type="project" value="TreeGrafter"/>
</dbReference>
<proteinExistence type="predicted"/>
<dbReference type="OrthoDB" id="5803771at2759"/>
<dbReference type="SUPFAM" id="SSF46689">
    <property type="entry name" value="Homeodomain-like"/>
    <property type="match status" value="1"/>
</dbReference>
<dbReference type="Pfam" id="PF10545">
    <property type="entry name" value="MADF_DNA_bdg"/>
    <property type="match status" value="1"/>
</dbReference>